<dbReference type="InterPro" id="IPR053842">
    <property type="entry name" value="NikA-like"/>
</dbReference>
<gene>
    <name evidence="1" type="primary">mobC</name>
    <name evidence="1" type="ORF">IPZ78_13360</name>
</gene>
<dbReference type="Pfam" id="PF21983">
    <property type="entry name" value="NikA-like"/>
    <property type="match status" value="1"/>
</dbReference>
<sequence length="124" mass="13981">MMSGKRIHLIKAKLTDAEIILLNNIQRESGLNRTDLIRKRVLSGKVLNMNIAEIIALFDPIGAELGRSGNNINQLARHANMLNRQHKLDSTTVSAFNSLLAEYVQIQGELEKALRQLLRKIKNI</sequence>
<dbReference type="RefSeq" id="WP_225554499.1">
    <property type="nucleotide sequence ID" value="NZ_JADEYP010000027.1"/>
</dbReference>
<comment type="caution">
    <text evidence="1">The sequence shown here is derived from an EMBL/GenBank/DDBJ whole genome shotgun (WGS) entry which is preliminary data.</text>
</comment>
<proteinExistence type="predicted"/>
<dbReference type="Proteomes" id="UP001165302">
    <property type="component" value="Unassembled WGS sequence"/>
</dbReference>
<protein>
    <submittedName>
        <fullName evidence="1">Plasmid mobilization relaxosome protein MobC</fullName>
    </submittedName>
</protein>
<dbReference type="EMBL" id="JADEYP010000027">
    <property type="protein sequence ID" value="MCA5006137.1"/>
    <property type="molecule type" value="Genomic_DNA"/>
</dbReference>
<accession>A0ABS7Z986</accession>
<keyword evidence="2" id="KW-1185">Reference proteome</keyword>
<organism evidence="1 2">
    <name type="scientific">Sphingobacterium bovistauri</name>
    <dbReference type="NCBI Taxonomy" id="2781959"/>
    <lineage>
        <taxon>Bacteria</taxon>
        <taxon>Pseudomonadati</taxon>
        <taxon>Bacteroidota</taxon>
        <taxon>Sphingobacteriia</taxon>
        <taxon>Sphingobacteriales</taxon>
        <taxon>Sphingobacteriaceae</taxon>
        <taxon>Sphingobacterium</taxon>
    </lineage>
</organism>
<reference evidence="1" key="1">
    <citation type="submission" date="2020-10" db="EMBL/GenBank/DDBJ databases">
        <authorList>
            <person name="Lu T."/>
            <person name="Wang Q."/>
            <person name="Han X."/>
        </authorList>
    </citation>
    <scope>NUCLEOTIDE SEQUENCE</scope>
    <source>
        <strain evidence="1">WQ 366</strain>
    </source>
</reference>
<evidence type="ECO:0000313" key="2">
    <source>
        <dbReference type="Proteomes" id="UP001165302"/>
    </source>
</evidence>
<name>A0ABS7Z986_9SPHI</name>
<evidence type="ECO:0000313" key="1">
    <source>
        <dbReference type="EMBL" id="MCA5006137.1"/>
    </source>
</evidence>